<gene>
    <name evidence="9" type="ORF">CNR27_09480</name>
</gene>
<evidence type="ECO:0000256" key="1">
    <source>
        <dbReference type="ARBA" id="ARBA00022490"/>
    </source>
</evidence>
<accession>A0A290XER7</accession>
<evidence type="ECO:0000256" key="3">
    <source>
        <dbReference type="ARBA" id="ARBA00022723"/>
    </source>
</evidence>
<dbReference type="Proteomes" id="UP000218968">
    <property type="component" value="Chromosome"/>
</dbReference>
<dbReference type="CDD" id="cd02503">
    <property type="entry name" value="MobA"/>
    <property type="match status" value="1"/>
</dbReference>
<dbReference type="SUPFAM" id="SSF53448">
    <property type="entry name" value="Nucleotide-diphospho-sugar transferases"/>
    <property type="match status" value="1"/>
</dbReference>
<dbReference type="InterPro" id="IPR013482">
    <property type="entry name" value="Molybde_CF_guanTrfase"/>
</dbReference>
<dbReference type="GO" id="GO:0016779">
    <property type="term" value="F:nucleotidyltransferase activity"/>
    <property type="evidence" value="ECO:0007669"/>
    <property type="project" value="TreeGrafter"/>
</dbReference>
<dbReference type="EMBL" id="CP023406">
    <property type="protein sequence ID" value="ATD67635.1"/>
    <property type="molecule type" value="Genomic_DNA"/>
</dbReference>
<evidence type="ECO:0000313" key="10">
    <source>
        <dbReference type="Proteomes" id="UP000218968"/>
    </source>
</evidence>
<dbReference type="RefSeq" id="WP_096298247.1">
    <property type="nucleotide sequence ID" value="NZ_CP023406.1"/>
</dbReference>
<proteinExistence type="predicted"/>
<sequence length="198" mass="20843">MTSPPLAPVFPEVTIGILAGGRASRLDGRDKAWLQRGGVPQILRWQRRLAAQGGAFLVSANRDLPRYAAHGLDAVPDRIADAGPMSGLDALAGAAGTPWLMTLPVDMIEVNDCLLRTLMHHAGTHGAFACDADGVQPLVALWNVVALRAGAGHALASGDHAVRNLQQALGMKRVDFHGVRFGNLNTPQDLDDAGIAPD</sequence>
<reference evidence="10" key="1">
    <citation type="submission" date="2017-09" db="EMBL/GenBank/DDBJ databases">
        <title>Luteimonas liuhanmingii sp.nov., isolated from the intestinal contents of Tibetan Plateau Pika in Yushu, Qinghai Province, China.</title>
        <authorList>
            <person name="Gui Z."/>
        </authorList>
    </citation>
    <scope>NUCLEOTIDE SEQUENCE [LARGE SCALE GENOMIC DNA]</scope>
    <source>
        <strain evidence="10">100111</strain>
    </source>
</reference>
<evidence type="ECO:0000256" key="6">
    <source>
        <dbReference type="ARBA" id="ARBA00023134"/>
    </source>
</evidence>
<dbReference type="InterPro" id="IPR025877">
    <property type="entry name" value="MobA-like_NTP_Trfase"/>
</dbReference>
<evidence type="ECO:0000256" key="2">
    <source>
        <dbReference type="ARBA" id="ARBA00022679"/>
    </source>
</evidence>
<evidence type="ECO:0000256" key="4">
    <source>
        <dbReference type="ARBA" id="ARBA00022741"/>
    </source>
</evidence>
<feature type="domain" description="MobA-like NTP transferase" evidence="8">
    <location>
        <begin position="17"/>
        <end position="166"/>
    </location>
</feature>
<dbReference type="Pfam" id="PF12804">
    <property type="entry name" value="NTP_transf_3"/>
    <property type="match status" value="1"/>
</dbReference>
<keyword evidence="1" id="KW-0963">Cytoplasm</keyword>
<keyword evidence="3" id="KW-0479">Metal-binding</keyword>
<keyword evidence="7" id="KW-0501">Molybdenum cofactor biosynthesis</keyword>
<dbReference type="GO" id="GO:0046872">
    <property type="term" value="F:metal ion binding"/>
    <property type="evidence" value="ECO:0007669"/>
    <property type="project" value="UniProtKB-KW"/>
</dbReference>
<dbReference type="InterPro" id="IPR029044">
    <property type="entry name" value="Nucleotide-diphossugar_trans"/>
</dbReference>
<dbReference type="OrthoDB" id="9788394at2"/>
<keyword evidence="5" id="KW-0460">Magnesium</keyword>
<dbReference type="GO" id="GO:0005525">
    <property type="term" value="F:GTP binding"/>
    <property type="evidence" value="ECO:0007669"/>
    <property type="project" value="UniProtKB-KW"/>
</dbReference>
<evidence type="ECO:0000313" key="9">
    <source>
        <dbReference type="EMBL" id="ATD67635.1"/>
    </source>
</evidence>
<dbReference type="KEGG" id="lum:CNR27_09480"/>
<protein>
    <submittedName>
        <fullName evidence="9">Molybdopterin-guanine dinucleotide biosynthesis protein MobA</fullName>
    </submittedName>
</protein>
<keyword evidence="2" id="KW-0808">Transferase</keyword>
<name>A0A290XER7_9GAMM</name>
<evidence type="ECO:0000259" key="8">
    <source>
        <dbReference type="Pfam" id="PF12804"/>
    </source>
</evidence>
<keyword evidence="10" id="KW-1185">Reference proteome</keyword>
<dbReference type="GO" id="GO:1902758">
    <property type="term" value="P:bis(molybdopterin guanine dinucleotide)molybdenum biosynthetic process"/>
    <property type="evidence" value="ECO:0007669"/>
    <property type="project" value="TreeGrafter"/>
</dbReference>
<dbReference type="Gene3D" id="3.90.550.10">
    <property type="entry name" value="Spore Coat Polysaccharide Biosynthesis Protein SpsA, Chain A"/>
    <property type="match status" value="1"/>
</dbReference>
<dbReference type="PANTHER" id="PTHR19136">
    <property type="entry name" value="MOLYBDENUM COFACTOR GUANYLYLTRANSFERASE"/>
    <property type="match status" value="1"/>
</dbReference>
<evidence type="ECO:0000256" key="7">
    <source>
        <dbReference type="ARBA" id="ARBA00023150"/>
    </source>
</evidence>
<dbReference type="AlphaFoldDB" id="A0A290XER7"/>
<dbReference type="PANTHER" id="PTHR19136:SF81">
    <property type="entry name" value="MOLYBDENUM COFACTOR GUANYLYLTRANSFERASE"/>
    <property type="match status" value="1"/>
</dbReference>
<organism evidence="9 10">
    <name type="scientific">Luteimonas chenhongjianii</name>
    <dbReference type="NCBI Taxonomy" id="2006110"/>
    <lineage>
        <taxon>Bacteria</taxon>
        <taxon>Pseudomonadati</taxon>
        <taxon>Pseudomonadota</taxon>
        <taxon>Gammaproteobacteria</taxon>
        <taxon>Lysobacterales</taxon>
        <taxon>Lysobacteraceae</taxon>
        <taxon>Luteimonas</taxon>
    </lineage>
</organism>
<keyword evidence="4" id="KW-0547">Nucleotide-binding</keyword>
<evidence type="ECO:0000256" key="5">
    <source>
        <dbReference type="ARBA" id="ARBA00022842"/>
    </source>
</evidence>
<keyword evidence="6" id="KW-0342">GTP-binding</keyword>